<gene>
    <name evidence="8" type="ORF">K4H28_11150</name>
</gene>
<keyword evidence="1" id="KW-0813">Transport</keyword>
<feature type="chain" id="PRO_5046956572" evidence="6">
    <location>
        <begin position="22"/>
        <end position="369"/>
    </location>
</feature>
<keyword evidence="9" id="KW-1185">Reference proteome</keyword>
<keyword evidence="5" id="KW-0472">Membrane</keyword>
<feature type="signal peptide" evidence="6">
    <location>
        <begin position="1"/>
        <end position="21"/>
    </location>
</feature>
<evidence type="ECO:0000259" key="7">
    <source>
        <dbReference type="Pfam" id="PF13609"/>
    </source>
</evidence>
<dbReference type="PRINTS" id="PR00182">
    <property type="entry name" value="ECOLNEIPORIN"/>
</dbReference>
<evidence type="ECO:0000256" key="5">
    <source>
        <dbReference type="ARBA" id="ARBA00023237"/>
    </source>
</evidence>
<accession>A0ABX8Z2R1</accession>
<dbReference type="Pfam" id="PF13609">
    <property type="entry name" value="Porin_4"/>
    <property type="match status" value="1"/>
</dbReference>
<evidence type="ECO:0000256" key="1">
    <source>
        <dbReference type="ARBA" id="ARBA00022448"/>
    </source>
</evidence>
<sequence length="369" mass="39678">MFKRILMVSLLATAFAAPAMAEVAISGSAEMDFFYRTNQASNGDGAFGQEIAIIVNIDGKDKLDSGDTLKWRLAQKVATPSRYDSFGQREAWIGYEGGWGEARFGNQFSNQYLTLDWPYGAQGQGNVWADFGAHNVQYANAVSYFSPNFGGFSFQAQYDLGSGNSDANAYEITANYAVGGLRLDAGYSESKNSATMSSEAYVFGGSAWGTSGDFSGGTSNVGDNKARAYNIGAIYSFDNGFNVAASMKRNEWTGDVDNAIHAGTGKTTVDQYLVRAGYTTGKHNFNLGYQRVADSETDGVTANDGMDVINAQYNYALSKNTSAFVQARHHMMDNANKTSVMHGAWQLDGAANGGKDTATRILVGTWTGF</sequence>
<dbReference type="SUPFAM" id="SSF56935">
    <property type="entry name" value="Porins"/>
    <property type="match status" value="1"/>
</dbReference>
<keyword evidence="3 6" id="KW-0732">Signal</keyword>
<keyword evidence="5" id="KW-0998">Cell outer membrane</keyword>
<dbReference type="Gene3D" id="2.40.160.10">
    <property type="entry name" value="Porin"/>
    <property type="match status" value="1"/>
</dbReference>
<dbReference type="InterPro" id="IPR033900">
    <property type="entry name" value="Gram_neg_porin_domain"/>
</dbReference>
<evidence type="ECO:0000256" key="3">
    <source>
        <dbReference type="ARBA" id="ARBA00022729"/>
    </source>
</evidence>
<dbReference type="InterPro" id="IPR023614">
    <property type="entry name" value="Porin_dom_sf"/>
</dbReference>
<dbReference type="RefSeq" id="WP_221005273.1">
    <property type="nucleotide sequence ID" value="NZ_CP081150.1"/>
</dbReference>
<evidence type="ECO:0000256" key="2">
    <source>
        <dbReference type="ARBA" id="ARBA00022692"/>
    </source>
</evidence>
<proteinExistence type="predicted"/>
<organism evidence="8 9">
    <name type="scientific">Deefgea tanakiae</name>
    <dbReference type="NCBI Taxonomy" id="2865840"/>
    <lineage>
        <taxon>Bacteria</taxon>
        <taxon>Pseudomonadati</taxon>
        <taxon>Pseudomonadota</taxon>
        <taxon>Betaproteobacteria</taxon>
        <taxon>Neisseriales</taxon>
        <taxon>Chitinibacteraceae</taxon>
        <taxon>Deefgea</taxon>
    </lineage>
</organism>
<dbReference type="InterPro" id="IPR002299">
    <property type="entry name" value="Porin_Neis"/>
</dbReference>
<dbReference type="EMBL" id="CP081150">
    <property type="protein sequence ID" value="QZA76872.1"/>
    <property type="molecule type" value="Genomic_DNA"/>
</dbReference>
<name>A0ABX8Z2R1_9NEIS</name>
<dbReference type="InterPro" id="IPR001702">
    <property type="entry name" value="Porin_Gram-ve"/>
</dbReference>
<dbReference type="PRINTS" id="PR00184">
    <property type="entry name" value="NEISSPPORIN"/>
</dbReference>
<dbReference type="CDD" id="cd00342">
    <property type="entry name" value="gram_neg_porins"/>
    <property type="match status" value="1"/>
</dbReference>
<evidence type="ECO:0000256" key="6">
    <source>
        <dbReference type="SAM" id="SignalP"/>
    </source>
</evidence>
<evidence type="ECO:0000313" key="8">
    <source>
        <dbReference type="EMBL" id="QZA76872.1"/>
    </source>
</evidence>
<evidence type="ECO:0000256" key="4">
    <source>
        <dbReference type="ARBA" id="ARBA00023065"/>
    </source>
</evidence>
<evidence type="ECO:0000313" key="9">
    <source>
        <dbReference type="Proteomes" id="UP000825679"/>
    </source>
</evidence>
<dbReference type="Proteomes" id="UP000825679">
    <property type="component" value="Chromosome"/>
</dbReference>
<keyword evidence="2" id="KW-0812">Transmembrane</keyword>
<protein>
    <submittedName>
        <fullName evidence="8">Porin</fullName>
    </submittedName>
</protein>
<reference evidence="8 9" key="1">
    <citation type="submission" date="2021-08" db="EMBL/GenBank/DDBJ databases">
        <title>complete genome sequencing of Deefgea sp. D25.</title>
        <authorList>
            <person name="Bae J.-W."/>
            <person name="Gim D.-H."/>
        </authorList>
    </citation>
    <scope>NUCLEOTIDE SEQUENCE [LARGE SCALE GENOMIC DNA]</scope>
    <source>
        <strain evidence="8 9">D25</strain>
    </source>
</reference>
<feature type="domain" description="Porin" evidence="7">
    <location>
        <begin position="11"/>
        <end position="330"/>
    </location>
</feature>
<keyword evidence="4" id="KW-0406">Ion transport</keyword>